<dbReference type="AlphaFoldDB" id="A0A139W9C5"/>
<dbReference type="EMBL" id="KQ972456">
    <property type="protein sequence ID" value="KXZ75894.1"/>
    <property type="molecule type" value="Genomic_DNA"/>
</dbReference>
<keyword evidence="1" id="KW-0472">Membrane</keyword>
<keyword evidence="3" id="KW-1185">Reference proteome</keyword>
<proteinExistence type="predicted"/>
<organism evidence="2 3">
    <name type="scientific">Tribolium castaneum</name>
    <name type="common">Red flour beetle</name>
    <dbReference type="NCBI Taxonomy" id="7070"/>
    <lineage>
        <taxon>Eukaryota</taxon>
        <taxon>Metazoa</taxon>
        <taxon>Ecdysozoa</taxon>
        <taxon>Arthropoda</taxon>
        <taxon>Hexapoda</taxon>
        <taxon>Insecta</taxon>
        <taxon>Pterygota</taxon>
        <taxon>Neoptera</taxon>
        <taxon>Endopterygota</taxon>
        <taxon>Coleoptera</taxon>
        <taxon>Polyphaga</taxon>
        <taxon>Cucujiformia</taxon>
        <taxon>Tenebrionidae</taxon>
        <taxon>Tenebrionidae incertae sedis</taxon>
        <taxon>Tribolium</taxon>
    </lineage>
</organism>
<evidence type="ECO:0000313" key="3">
    <source>
        <dbReference type="Proteomes" id="UP000007266"/>
    </source>
</evidence>
<reference evidence="2 3" key="1">
    <citation type="journal article" date="2008" name="Nature">
        <title>The genome of the model beetle and pest Tribolium castaneum.</title>
        <authorList>
            <consortium name="Tribolium Genome Sequencing Consortium"/>
            <person name="Richards S."/>
            <person name="Gibbs R.A."/>
            <person name="Weinstock G.M."/>
            <person name="Brown S.J."/>
            <person name="Denell R."/>
            <person name="Beeman R.W."/>
            <person name="Gibbs R."/>
            <person name="Beeman R.W."/>
            <person name="Brown S.J."/>
            <person name="Bucher G."/>
            <person name="Friedrich M."/>
            <person name="Grimmelikhuijzen C.J."/>
            <person name="Klingler M."/>
            <person name="Lorenzen M."/>
            <person name="Richards S."/>
            <person name="Roth S."/>
            <person name="Schroder R."/>
            <person name="Tautz D."/>
            <person name="Zdobnov E.M."/>
            <person name="Muzny D."/>
            <person name="Gibbs R.A."/>
            <person name="Weinstock G.M."/>
            <person name="Attaway T."/>
            <person name="Bell S."/>
            <person name="Buhay C.J."/>
            <person name="Chandrabose M.N."/>
            <person name="Chavez D."/>
            <person name="Clerk-Blankenburg K.P."/>
            <person name="Cree A."/>
            <person name="Dao M."/>
            <person name="Davis C."/>
            <person name="Chacko J."/>
            <person name="Dinh H."/>
            <person name="Dugan-Rocha S."/>
            <person name="Fowler G."/>
            <person name="Garner T.T."/>
            <person name="Garnes J."/>
            <person name="Gnirke A."/>
            <person name="Hawes A."/>
            <person name="Hernandez J."/>
            <person name="Hines S."/>
            <person name="Holder M."/>
            <person name="Hume J."/>
            <person name="Jhangiani S.N."/>
            <person name="Joshi V."/>
            <person name="Khan Z.M."/>
            <person name="Jackson L."/>
            <person name="Kovar C."/>
            <person name="Kowis A."/>
            <person name="Lee S."/>
            <person name="Lewis L.R."/>
            <person name="Margolis J."/>
            <person name="Morgan M."/>
            <person name="Nazareth L.V."/>
            <person name="Nguyen N."/>
            <person name="Okwuonu G."/>
            <person name="Parker D."/>
            <person name="Richards S."/>
            <person name="Ruiz S.J."/>
            <person name="Santibanez J."/>
            <person name="Savard J."/>
            <person name="Scherer S.E."/>
            <person name="Schneider B."/>
            <person name="Sodergren E."/>
            <person name="Tautz D."/>
            <person name="Vattahil S."/>
            <person name="Villasana D."/>
            <person name="White C.S."/>
            <person name="Wright R."/>
            <person name="Park Y."/>
            <person name="Beeman R.W."/>
            <person name="Lord J."/>
            <person name="Oppert B."/>
            <person name="Lorenzen M."/>
            <person name="Brown S."/>
            <person name="Wang L."/>
            <person name="Savard J."/>
            <person name="Tautz D."/>
            <person name="Richards S."/>
            <person name="Weinstock G."/>
            <person name="Gibbs R.A."/>
            <person name="Liu Y."/>
            <person name="Worley K."/>
            <person name="Weinstock G."/>
            <person name="Elsik C.G."/>
            <person name="Reese J.T."/>
            <person name="Elhaik E."/>
            <person name="Landan G."/>
            <person name="Graur D."/>
            <person name="Arensburger P."/>
            <person name="Atkinson P."/>
            <person name="Beeman R.W."/>
            <person name="Beidler J."/>
            <person name="Brown S.J."/>
            <person name="Demuth J.P."/>
            <person name="Drury D.W."/>
            <person name="Du Y.Z."/>
            <person name="Fujiwara H."/>
            <person name="Lorenzen M."/>
            <person name="Maselli V."/>
            <person name="Osanai M."/>
            <person name="Park Y."/>
            <person name="Robertson H.M."/>
            <person name="Tu Z."/>
            <person name="Wang J.J."/>
            <person name="Wang S."/>
            <person name="Richards S."/>
            <person name="Song H."/>
            <person name="Zhang L."/>
            <person name="Sodergren E."/>
            <person name="Werner D."/>
            <person name="Stanke M."/>
            <person name="Morgenstern B."/>
            <person name="Solovyev V."/>
            <person name="Kosarev P."/>
            <person name="Brown G."/>
            <person name="Chen H.C."/>
            <person name="Ermolaeva O."/>
            <person name="Hlavina W."/>
            <person name="Kapustin Y."/>
            <person name="Kiryutin B."/>
            <person name="Kitts P."/>
            <person name="Maglott D."/>
            <person name="Pruitt K."/>
            <person name="Sapojnikov V."/>
            <person name="Souvorov A."/>
            <person name="Mackey A.J."/>
            <person name="Waterhouse R.M."/>
            <person name="Wyder S."/>
            <person name="Zdobnov E.M."/>
            <person name="Zdobnov E.M."/>
            <person name="Wyder S."/>
            <person name="Kriventseva E.V."/>
            <person name="Kadowaki T."/>
            <person name="Bork P."/>
            <person name="Aranda M."/>
            <person name="Bao R."/>
            <person name="Beermann A."/>
            <person name="Berns N."/>
            <person name="Bolognesi R."/>
            <person name="Bonneton F."/>
            <person name="Bopp D."/>
            <person name="Brown S.J."/>
            <person name="Bucher G."/>
            <person name="Butts T."/>
            <person name="Chaumot A."/>
            <person name="Denell R.E."/>
            <person name="Ferrier D.E."/>
            <person name="Friedrich M."/>
            <person name="Gordon C.M."/>
            <person name="Jindra M."/>
            <person name="Klingler M."/>
            <person name="Lan Q."/>
            <person name="Lattorff H.M."/>
            <person name="Laudet V."/>
            <person name="von Levetsow C."/>
            <person name="Liu Z."/>
            <person name="Lutz R."/>
            <person name="Lynch J.A."/>
            <person name="da Fonseca R.N."/>
            <person name="Posnien N."/>
            <person name="Reuter R."/>
            <person name="Roth S."/>
            <person name="Savard J."/>
            <person name="Schinko J.B."/>
            <person name="Schmitt C."/>
            <person name="Schoppmeier M."/>
            <person name="Schroder R."/>
            <person name="Shippy T.D."/>
            <person name="Simonnet F."/>
            <person name="Marques-Souza H."/>
            <person name="Tautz D."/>
            <person name="Tomoyasu Y."/>
            <person name="Trauner J."/>
            <person name="Van der Zee M."/>
            <person name="Vervoort M."/>
            <person name="Wittkopp N."/>
            <person name="Wimmer E.A."/>
            <person name="Yang X."/>
            <person name="Jones A.K."/>
            <person name="Sattelle D.B."/>
            <person name="Ebert P.R."/>
            <person name="Nelson D."/>
            <person name="Scott J.G."/>
            <person name="Beeman R.W."/>
            <person name="Muthukrishnan S."/>
            <person name="Kramer K.J."/>
            <person name="Arakane Y."/>
            <person name="Beeman R.W."/>
            <person name="Zhu Q."/>
            <person name="Hogenkamp D."/>
            <person name="Dixit R."/>
            <person name="Oppert B."/>
            <person name="Jiang H."/>
            <person name="Zou Z."/>
            <person name="Marshall J."/>
            <person name="Elpidina E."/>
            <person name="Vinokurov K."/>
            <person name="Oppert C."/>
            <person name="Zou Z."/>
            <person name="Evans J."/>
            <person name="Lu Z."/>
            <person name="Zhao P."/>
            <person name="Sumathipala N."/>
            <person name="Altincicek B."/>
            <person name="Vilcinskas A."/>
            <person name="Williams M."/>
            <person name="Hultmark D."/>
            <person name="Hetru C."/>
            <person name="Jiang H."/>
            <person name="Grimmelikhuijzen C.J."/>
            <person name="Hauser F."/>
            <person name="Cazzamali G."/>
            <person name="Williamson M."/>
            <person name="Park Y."/>
            <person name="Li B."/>
            <person name="Tanaka Y."/>
            <person name="Predel R."/>
            <person name="Neupert S."/>
            <person name="Schachtner J."/>
            <person name="Verleyen P."/>
            <person name="Raible F."/>
            <person name="Bork P."/>
            <person name="Friedrich M."/>
            <person name="Walden K.K."/>
            <person name="Robertson H.M."/>
            <person name="Angeli S."/>
            <person name="Foret S."/>
            <person name="Bucher G."/>
            <person name="Schuetz S."/>
            <person name="Maleszka R."/>
            <person name="Wimmer E.A."/>
            <person name="Beeman R.W."/>
            <person name="Lorenzen M."/>
            <person name="Tomoyasu Y."/>
            <person name="Miller S.C."/>
            <person name="Grossmann D."/>
            <person name="Bucher G."/>
        </authorList>
    </citation>
    <scope>NUCLEOTIDE SEQUENCE [LARGE SCALE GENOMIC DNA]</scope>
    <source>
        <strain evidence="2 3">Georgia GA2</strain>
    </source>
</reference>
<keyword evidence="1" id="KW-0812">Transmembrane</keyword>
<protein>
    <submittedName>
        <fullName evidence="2">Uncharacterized protein</fullName>
    </submittedName>
</protein>
<evidence type="ECO:0000256" key="1">
    <source>
        <dbReference type="SAM" id="Phobius"/>
    </source>
</evidence>
<evidence type="ECO:0000313" key="2">
    <source>
        <dbReference type="EMBL" id="KXZ75894.1"/>
    </source>
</evidence>
<dbReference type="InParanoid" id="A0A139W9C5"/>
<dbReference type="Proteomes" id="UP000007266">
    <property type="component" value="Unassembled WGS sequence"/>
</dbReference>
<name>A0A139W9C5_TRICA</name>
<gene>
    <name evidence="2" type="primary">AUGUSTUS-3.0.2_33904</name>
    <name evidence="2" type="ORF">TcasGA2_TC033904</name>
</gene>
<reference evidence="2 3" key="2">
    <citation type="journal article" date="2010" name="Nucleic Acids Res.">
        <title>BeetleBase in 2010: revisions to provide comprehensive genomic information for Tribolium castaneum.</title>
        <authorList>
            <person name="Kim H.S."/>
            <person name="Murphy T."/>
            <person name="Xia J."/>
            <person name="Caragea D."/>
            <person name="Park Y."/>
            <person name="Beeman R.W."/>
            <person name="Lorenzen M.D."/>
            <person name="Butcher S."/>
            <person name="Manak J.R."/>
            <person name="Brown S.J."/>
        </authorList>
    </citation>
    <scope>NUCLEOTIDE SEQUENCE [LARGE SCALE GENOMIC DNA]</scope>
    <source>
        <strain evidence="2 3">Georgia GA2</strain>
    </source>
</reference>
<feature type="transmembrane region" description="Helical" evidence="1">
    <location>
        <begin position="12"/>
        <end position="33"/>
    </location>
</feature>
<keyword evidence="1" id="KW-1133">Transmembrane helix</keyword>
<accession>A0A139W9C5</accession>
<sequence length="41" mass="4863">MWFSVTQRLLEYQSISVNILFAEIVYTITRLGILPKLMFKV</sequence>